<name>A0ABW3CWS9_9FLAO</name>
<evidence type="ECO:0000313" key="3">
    <source>
        <dbReference type="Proteomes" id="UP001596978"/>
    </source>
</evidence>
<keyword evidence="1" id="KW-0472">Membrane</keyword>
<reference evidence="3" key="1">
    <citation type="journal article" date="2019" name="Int. J. Syst. Evol. Microbiol.">
        <title>The Global Catalogue of Microorganisms (GCM) 10K type strain sequencing project: providing services to taxonomists for standard genome sequencing and annotation.</title>
        <authorList>
            <consortium name="The Broad Institute Genomics Platform"/>
            <consortium name="The Broad Institute Genome Sequencing Center for Infectious Disease"/>
            <person name="Wu L."/>
            <person name="Ma J."/>
        </authorList>
    </citation>
    <scope>NUCLEOTIDE SEQUENCE [LARGE SCALE GENOMIC DNA]</scope>
    <source>
        <strain evidence="3">CCUG 62952</strain>
    </source>
</reference>
<accession>A0ABW3CWS9</accession>
<evidence type="ECO:0000256" key="1">
    <source>
        <dbReference type="SAM" id="Phobius"/>
    </source>
</evidence>
<organism evidence="2 3">
    <name type="scientific">Sungkyunkwania multivorans</name>
    <dbReference type="NCBI Taxonomy" id="1173618"/>
    <lineage>
        <taxon>Bacteria</taxon>
        <taxon>Pseudomonadati</taxon>
        <taxon>Bacteroidota</taxon>
        <taxon>Flavobacteriia</taxon>
        <taxon>Flavobacteriales</taxon>
        <taxon>Flavobacteriaceae</taxon>
        <taxon>Sungkyunkwania</taxon>
    </lineage>
</organism>
<keyword evidence="1" id="KW-0812">Transmembrane</keyword>
<dbReference type="EMBL" id="JBHTJH010000004">
    <property type="protein sequence ID" value="MFD0862235.1"/>
    <property type="molecule type" value="Genomic_DNA"/>
</dbReference>
<dbReference type="Proteomes" id="UP001596978">
    <property type="component" value="Unassembled WGS sequence"/>
</dbReference>
<keyword evidence="1" id="KW-1133">Transmembrane helix</keyword>
<evidence type="ECO:0008006" key="4">
    <source>
        <dbReference type="Google" id="ProtNLM"/>
    </source>
</evidence>
<gene>
    <name evidence="2" type="ORF">ACFQ1M_08435</name>
</gene>
<protein>
    <recommendedName>
        <fullName evidence="4">Type II secretion system protein</fullName>
    </recommendedName>
</protein>
<comment type="caution">
    <text evidence="2">The sequence shown here is derived from an EMBL/GenBank/DDBJ whole genome shotgun (WGS) entry which is preliminary data.</text>
</comment>
<proteinExistence type="predicted"/>
<keyword evidence="3" id="KW-1185">Reference proteome</keyword>
<sequence>MVILKKIKAATLMETMVATVLIMVVFLVVSLIMNNLFSNAIKNDTRHLEYRLNELEYLHQTGELELPYTESLNQWNINITKFDEKNVKYIEFEATQVETQKKLIRKRLDAKK</sequence>
<feature type="transmembrane region" description="Helical" evidence="1">
    <location>
        <begin position="12"/>
        <end position="33"/>
    </location>
</feature>
<dbReference type="RefSeq" id="WP_386406761.1">
    <property type="nucleotide sequence ID" value="NZ_JBHTJH010000004.1"/>
</dbReference>
<evidence type="ECO:0000313" key="2">
    <source>
        <dbReference type="EMBL" id="MFD0862235.1"/>
    </source>
</evidence>